<reference evidence="1 2" key="1">
    <citation type="submission" date="2020-07" db="EMBL/GenBank/DDBJ databases">
        <title>Comparative genomics of pyrophilous fungi reveals a link between fire events and developmental genes.</title>
        <authorList>
            <consortium name="DOE Joint Genome Institute"/>
            <person name="Steindorff A.S."/>
            <person name="Carver A."/>
            <person name="Calhoun S."/>
            <person name="Stillman K."/>
            <person name="Liu H."/>
            <person name="Lipzen A."/>
            <person name="Pangilinan J."/>
            <person name="Labutti K."/>
            <person name="Bruns T.D."/>
            <person name="Grigoriev I.V."/>
        </authorList>
    </citation>
    <scope>NUCLEOTIDE SEQUENCE [LARGE SCALE GENOMIC DNA]</scope>
    <source>
        <strain evidence="1 2">CBS 144469</strain>
    </source>
</reference>
<proteinExistence type="predicted"/>
<sequence length="433" mass="48249">MSLGTPNPARTELFCAVLPQLTFHINIQIMWQRQCHFEWAVVWDRRYETSIPCRMGFSMVHSLVLLPPDSIPDKLDLIMDLHLGCNWPSRRKDNMIYVHLNGFPSGLCITKTGQWADKLGFVNHALHIPEELGLLGPVVTPSHLGVDVASRSPGEEPIQSGFATATSSGPRYGTRAGITLHILSRCTLGSVFPMAIPVHREVYLVLQMATLIPKHFTEGWEGYLIYPLGYTKSRRLFVRCQLSQSAEFRPCMDRAPSHSVRITRLSSLPPHPPKLPHFPPSSLHHPGDVPTPFSGRRYIVSARCSHQTGERPSALAAPGTNFGRVALEGLRVLHILGADRRTRRSADEFLLPLRHPDPPECQRKIQIHTTFQQLERGLSGLEDPELTTISISPMPLGGRISVASSSSPHPECQRNIQIPKQDPGLYCDKARSG</sequence>
<evidence type="ECO:0000313" key="1">
    <source>
        <dbReference type="EMBL" id="KAF6759220.1"/>
    </source>
</evidence>
<name>A0A8H6I5D8_9AGAR</name>
<dbReference type="EMBL" id="JACGCI010000016">
    <property type="protein sequence ID" value="KAF6759220.1"/>
    <property type="molecule type" value="Genomic_DNA"/>
</dbReference>
<gene>
    <name evidence="1" type="ORF">DFP72DRAFT_844486</name>
</gene>
<organism evidence="1 2">
    <name type="scientific">Ephemerocybe angulata</name>
    <dbReference type="NCBI Taxonomy" id="980116"/>
    <lineage>
        <taxon>Eukaryota</taxon>
        <taxon>Fungi</taxon>
        <taxon>Dikarya</taxon>
        <taxon>Basidiomycota</taxon>
        <taxon>Agaricomycotina</taxon>
        <taxon>Agaricomycetes</taxon>
        <taxon>Agaricomycetidae</taxon>
        <taxon>Agaricales</taxon>
        <taxon>Agaricineae</taxon>
        <taxon>Psathyrellaceae</taxon>
        <taxon>Ephemerocybe</taxon>
    </lineage>
</organism>
<dbReference type="AlphaFoldDB" id="A0A8H6I5D8"/>
<keyword evidence="2" id="KW-1185">Reference proteome</keyword>
<dbReference type="Proteomes" id="UP000521943">
    <property type="component" value="Unassembled WGS sequence"/>
</dbReference>
<protein>
    <submittedName>
        <fullName evidence="1">Uncharacterized protein</fullName>
    </submittedName>
</protein>
<accession>A0A8H6I5D8</accession>
<comment type="caution">
    <text evidence="1">The sequence shown here is derived from an EMBL/GenBank/DDBJ whole genome shotgun (WGS) entry which is preliminary data.</text>
</comment>
<evidence type="ECO:0000313" key="2">
    <source>
        <dbReference type="Proteomes" id="UP000521943"/>
    </source>
</evidence>